<name>A0A162JUL8_METRR</name>
<feature type="compositionally biased region" description="Polar residues" evidence="1">
    <location>
        <begin position="91"/>
        <end position="104"/>
    </location>
</feature>
<evidence type="ECO:0000256" key="1">
    <source>
        <dbReference type="SAM" id="MobiDB-lite"/>
    </source>
</evidence>
<comment type="caution">
    <text evidence="2">The sequence shown here is derived from an EMBL/GenBank/DDBJ whole genome shotgun (WGS) entry which is preliminary data.</text>
</comment>
<feature type="region of interest" description="Disordered" evidence="1">
    <location>
        <begin position="70"/>
        <end position="106"/>
    </location>
</feature>
<accession>A0A162JUL8</accession>
<dbReference type="EMBL" id="AZHC01000003">
    <property type="protein sequence ID" value="OAA49408.1"/>
    <property type="molecule type" value="Genomic_DNA"/>
</dbReference>
<reference evidence="2 3" key="1">
    <citation type="journal article" date="2016" name="Genome Biol. Evol.">
        <title>Divergent and convergent evolution of fungal pathogenicity.</title>
        <authorList>
            <person name="Shang Y."/>
            <person name="Xiao G."/>
            <person name="Zheng P."/>
            <person name="Cen K."/>
            <person name="Zhan S."/>
            <person name="Wang C."/>
        </authorList>
    </citation>
    <scope>NUCLEOTIDE SEQUENCE [LARGE SCALE GENOMIC DNA]</scope>
    <source>
        <strain evidence="2 3">RCEF 4871</strain>
    </source>
</reference>
<evidence type="ECO:0000313" key="2">
    <source>
        <dbReference type="EMBL" id="OAA49408.1"/>
    </source>
</evidence>
<protein>
    <submittedName>
        <fullName evidence="2">Uncharacterized protein</fullName>
    </submittedName>
</protein>
<proteinExistence type="predicted"/>
<dbReference type="AlphaFoldDB" id="A0A162JUL8"/>
<sequence length="218" mass="23586">MLYDLAHGVAFLTTLRSSASSLGFPLNCFGEPLYPPPAPFKVQRYRAVAIRLTVPGAPQPREEPVCLYHEPTGNPSVSGRRGEDPELLASPSLTTSHAETSQSAGPIKQQHAKLYSCGPVSKACHVTSMTELIPFPRPLDDGADRTSFLFKTWVRIRPASPRTIVMPQSDTATPKDLPTFQLGTTSACFVELGSVTYGISTSRLSPRMENARRGDASA</sequence>
<gene>
    <name evidence="2" type="ORF">NOR_01331</name>
</gene>
<evidence type="ECO:0000313" key="3">
    <source>
        <dbReference type="Proteomes" id="UP000243498"/>
    </source>
</evidence>
<organism evidence="2 3">
    <name type="scientific">Metarhizium rileyi (strain RCEF 4871)</name>
    <name type="common">Nomuraea rileyi</name>
    <dbReference type="NCBI Taxonomy" id="1649241"/>
    <lineage>
        <taxon>Eukaryota</taxon>
        <taxon>Fungi</taxon>
        <taxon>Dikarya</taxon>
        <taxon>Ascomycota</taxon>
        <taxon>Pezizomycotina</taxon>
        <taxon>Sordariomycetes</taxon>
        <taxon>Hypocreomycetidae</taxon>
        <taxon>Hypocreales</taxon>
        <taxon>Clavicipitaceae</taxon>
        <taxon>Metarhizium</taxon>
    </lineage>
</organism>
<keyword evidence="3" id="KW-1185">Reference proteome</keyword>
<dbReference type="Proteomes" id="UP000243498">
    <property type="component" value="Unassembled WGS sequence"/>
</dbReference>